<dbReference type="Proteomes" id="UP001597182">
    <property type="component" value="Unassembled WGS sequence"/>
</dbReference>
<organism evidence="3 4">
    <name type="scientific">Pseudonocardia benzenivorans</name>
    <dbReference type="NCBI Taxonomy" id="228005"/>
    <lineage>
        <taxon>Bacteria</taxon>
        <taxon>Bacillati</taxon>
        <taxon>Actinomycetota</taxon>
        <taxon>Actinomycetes</taxon>
        <taxon>Pseudonocardiales</taxon>
        <taxon>Pseudonocardiaceae</taxon>
        <taxon>Pseudonocardia</taxon>
    </lineage>
</organism>
<feature type="compositionally biased region" description="Low complexity" evidence="1">
    <location>
        <begin position="49"/>
        <end position="65"/>
    </location>
</feature>
<accession>A0ABW3VQK8</accession>
<evidence type="ECO:0000256" key="2">
    <source>
        <dbReference type="SAM" id="SignalP"/>
    </source>
</evidence>
<reference evidence="4" key="1">
    <citation type="journal article" date="2019" name="Int. J. Syst. Evol. Microbiol.">
        <title>The Global Catalogue of Microorganisms (GCM) 10K type strain sequencing project: providing services to taxonomists for standard genome sequencing and annotation.</title>
        <authorList>
            <consortium name="The Broad Institute Genomics Platform"/>
            <consortium name="The Broad Institute Genome Sequencing Center for Infectious Disease"/>
            <person name="Wu L."/>
            <person name="Ma J."/>
        </authorList>
    </citation>
    <scope>NUCLEOTIDE SEQUENCE [LARGE SCALE GENOMIC DNA]</scope>
    <source>
        <strain evidence="4">CCUG 49018</strain>
    </source>
</reference>
<keyword evidence="4" id="KW-1185">Reference proteome</keyword>
<feature type="region of interest" description="Disordered" evidence="1">
    <location>
        <begin position="36"/>
        <end position="69"/>
    </location>
</feature>
<dbReference type="RefSeq" id="WP_103383622.1">
    <property type="nucleotide sequence ID" value="NZ_BAABKS010000027.1"/>
</dbReference>
<feature type="chain" id="PRO_5046165262" description="DUF3558 domain-containing protein" evidence="2">
    <location>
        <begin position="28"/>
        <end position="207"/>
    </location>
</feature>
<dbReference type="EMBL" id="JBHTMB010000249">
    <property type="protein sequence ID" value="MFD1236946.1"/>
    <property type="molecule type" value="Genomic_DNA"/>
</dbReference>
<protein>
    <recommendedName>
        <fullName evidence="5">DUF3558 domain-containing protein</fullName>
    </recommendedName>
</protein>
<comment type="caution">
    <text evidence="3">The sequence shown here is derived from an EMBL/GenBank/DDBJ whole genome shotgun (WGS) entry which is preliminary data.</text>
</comment>
<name>A0ABW3VQK8_9PSEU</name>
<proteinExistence type="predicted"/>
<evidence type="ECO:0000313" key="3">
    <source>
        <dbReference type="EMBL" id="MFD1236946.1"/>
    </source>
</evidence>
<dbReference type="PROSITE" id="PS51257">
    <property type="entry name" value="PROKAR_LIPOPROTEIN"/>
    <property type="match status" value="1"/>
</dbReference>
<evidence type="ECO:0000256" key="1">
    <source>
        <dbReference type="SAM" id="MobiDB-lite"/>
    </source>
</evidence>
<sequence>MGARSVPLSTRVRFSVAVALLPLVVLTACVGGDPASTPADRAAPPTPVAPSAASSGPASSIAPAADVTRPAGSPRACDLLTAADVASATGAPVSAGEGTESARRSVCAFTASRPGGPGVTLGVEPAERFDAKADASRRSVGVPGESVDGLGARAVFFYSDADLPEGVGGVLVRSGTSTLDVTLQGLGDRDRTRQAAVAVATTALAGL</sequence>
<evidence type="ECO:0008006" key="5">
    <source>
        <dbReference type="Google" id="ProtNLM"/>
    </source>
</evidence>
<evidence type="ECO:0000313" key="4">
    <source>
        <dbReference type="Proteomes" id="UP001597182"/>
    </source>
</evidence>
<keyword evidence="2" id="KW-0732">Signal</keyword>
<feature type="signal peptide" evidence="2">
    <location>
        <begin position="1"/>
        <end position="27"/>
    </location>
</feature>
<gene>
    <name evidence="3" type="ORF">ACFQ34_26965</name>
</gene>